<accession>A0A371HXV9</accession>
<feature type="compositionally biased region" description="Polar residues" evidence="1">
    <location>
        <begin position="185"/>
        <end position="206"/>
    </location>
</feature>
<dbReference type="AlphaFoldDB" id="A0A371HXV9"/>
<keyword evidence="3" id="KW-1185">Reference proteome</keyword>
<proteinExistence type="predicted"/>
<feature type="compositionally biased region" description="Basic and acidic residues" evidence="1">
    <location>
        <begin position="173"/>
        <end position="182"/>
    </location>
</feature>
<feature type="non-terminal residue" evidence="2">
    <location>
        <position position="1"/>
    </location>
</feature>
<evidence type="ECO:0000313" key="2">
    <source>
        <dbReference type="EMBL" id="RDY07631.1"/>
    </source>
</evidence>
<dbReference type="Proteomes" id="UP000257109">
    <property type="component" value="Unassembled WGS sequence"/>
</dbReference>
<name>A0A371HXV9_MUCPR</name>
<evidence type="ECO:0000313" key="3">
    <source>
        <dbReference type="Proteomes" id="UP000257109"/>
    </source>
</evidence>
<evidence type="ECO:0000256" key="1">
    <source>
        <dbReference type="SAM" id="MobiDB-lite"/>
    </source>
</evidence>
<reference evidence="2" key="1">
    <citation type="submission" date="2018-05" db="EMBL/GenBank/DDBJ databases">
        <title>Draft genome of Mucuna pruriens seed.</title>
        <authorList>
            <person name="Nnadi N.E."/>
            <person name="Vos R."/>
            <person name="Hasami M.H."/>
            <person name="Devisetty U.K."/>
            <person name="Aguiy J.C."/>
        </authorList>
    </citation>
    <scope>NUCLEOTIDE SEQUENCE [LARGE SCALE GENOMIC DNA]</scope>
    <source>
        <strain evidence="2">JCA_2017</strain>
    </source>
</reference>
<feature type="region of interest" description="Disordered" evidence="1">
    <location>
        <begin position="173"/>
        <end position="238"/>
    </location>
</feature>
<dbReference type="OrthoDB" id="999762at2759"/>
<organism evidence="2 3">
    <name type="scientific">Mucuna pruriens</name>
    <name type="common">Velvet bean</name>
    <name type="synonym">Dolichos pruriens</name>
    <dbReference type="NCBI Taxonomy" id="157652"/>
    <lineage>
        <taxon>Eukaryota</taxon>
        <taxon>Viridiplantae</taxon>
        <taxon>Streptophyta</taxon>
        <taxon>Embryophyta</taxon>
        <taxon>Tracheophyta</taxon>
        <taxon>Spermatophyta</taxon>
        <taxon>Magnoliopsida</taxon>
        <taxon>eudicotyledons</taxon>
        <taxon>Gunneridae</taxon>
        <taxon>Pentapetalae</taxon>
        <taxon>rosids</taxon>
        <taxon>fabids</taxon>
        <taxon>Fabales</taxon>
        <taxon>Fabaceae</taxon>
        <taxon>Papilionoideae</taxon>
        <taxon>50 kb inversion clade</taxon>
        <taxon>NPAAA clade</taxon>
        <taxon>indigoferoid/millettioid clade</taxon>
        <taxon>Phaseoleae</taxon>
        <taxon>Mucuna</taxon>
    </lineage>
</organism>
<comment type="caution">
    <text evidence="2">The sequence shown here is derived from an EMBL/GenBank/DDBJ whole genome shotgun (WGS) entry which is preliminary data.</text>
</comment>
<gene>
    <name evidence="2" type="ORF">CR513_08226</name>
</gene>
<protein>
    <submittedName>
        <fullName evidence="2">Uncharacterized protein</fullName>
    </submittedName>
</protein>
<dbReference type="EMBL" id="QJKJ01001428">
    <property type="protein sequence ID" value="RDY07631.1"/>
    <property type="molecule type" value="Genomic_DNA"/>
</dbReference>
<sequence length="238" mass="25640">MDRSMIDAASGGALMDKTPAAARQLISNMASNTQQFRIRGASQPRMVNEIGAMDNLLANRVDVIGEATCCWTTPTKHSSQIWKAATLARAESRAICSSTIRTCPKCISRTNRLSTTNYAISSATIPTTTIENGSSRQFTISRGPNEAISNKQSKVSTNHDLQQYAVSAKYDCHHPRPQDADRTLAGSSNLPSHTISNLRGNASAVTLRSGKTLPQPTPQKLPRLADADSEPDANSQMP</sequence>